<dbReference type="PIRSF" id="PIRSF005096">
    <property type="entry name" value="GALM"/>
    <property type="match status" value="1"/>
</dbReference>
<dbReference type="GO" id="GO:0030246">
    <property type="term" value="F:carbohydrate binding"/>
    <property type="evidence" value="ECO:0007669"/>
    <property type="project" value="InterPro"/>
</dbReference>
<evidence type="ECO:0000256" key="2">
    <source>
        <dbReference type="ARBA" id="ARBA00006206"/>
    </source>
</evidence>
<sequence>MNVTSEQLQTGWEQFKFSNDNDMQVSVLNYGGIITEILVPDKSGRRENVVLSYKDFEDYKNDPNFFGAIIGRVAGRIQDASFTLGGNTYNLEANDGENCLHSGSAAFHSVIWDAEPFQTDEQAGVKLTHTSPDAEGGFPGTVDVTVTYTLNNRNQLMIDYEAISDKTTALALTNHTYFNLSGNLRETIKHHNVTMNSSRFAELDKNLIPTSNLLDVSGSPFDFREVKKLAVGIESGIEQNTFAGDGFDHYFLFDQENGNITVKEENSDRVMQIETNQPGTIMYSGNNLGEGLALKEGPSRKNLGGCFEM</sequence>
<dbReference type="InterPro" id="IPR008183">
    <property type="entry name" value="Aldose_1/G6P_1-epimerase"/>
</dbReference>
<feature type="binding site" evidence="6">
    <location>
        <begin position="175"/>
        <end position="177"/>
    </location>
    <ligand>
        <name>beta-D-galactose</name>
        <dbReference type="ChEBI" id="CHEBI:27667"/>
    </ligand>
</feature>
<gene>
    <name evidence="7" type="ORF">E4U82_09010</name>
</gene>
<dbReference type="CDD" id="cd09019">
    <property type="entry name" value="galactose_mutarotase_like"/>
    <property type="match status" value="1"/>
</dbReference>
<dbReference type="Pfam" id="PF01263">
    <property type="entry name" value="Aldose_epim"/>
    <property type="match status" value="1"/>
</dbReference>
<name>A0A4Y9AD88_9BACI</name>
<dbReference type="GO" id="GO:0006006">
    <property type="term" value="P:glucose metabolic process"/>
    <property type="evidence" value="ECO:0007669"/>
    <property type="project" value="TreeGrafter"/>
</dbReference>
<keyword evidence="8" id="KW-1185">Reference proteome</keyword>
<evidence type="ECO:0000313" key="7">
    <source>
        <dbReference type="EMBL" id="TFJ93077.1"/>
    </source>
</evidence>
<comment type="pathway">
    <text evidence="1">Carbohydrate metabolism; hexose metabolism.</text>
</comment>
<protein>
    <submittedName>
        <fullName evidence="7">Galactose mutarotase</fullName>
    </submittedName>
</protein>
<dbReference type="PANTHER" id="PTHR10091">
    <property type="entry name" value="ALDOSE-1-EPIMERASE"/>
    <property type="match status" value="1"/>
</dbReference>
<comment type="caution">
    <text evidence="7">The sequence shown here is derived from an EMBL/GenBank/DDBJ whole genome shotgun (WGS) entry which is preliminary data.</text>
</comment>
<dbReference type="GO" id="GO:0033499">
    <property type="term" value="P:galactose catabolic process via UDP-galactose, Leloir pathway"/>
    <property type="evidence" value="ECO:0007669"/>
    <property type="project" value="TreeGrafter"/>
</dbReference>
<dbReference type="RefSeq" id="WP_135109871.1">
    <property type="nucleotide sequence ID" value="NZ_SRHY01000011.1"/>
</dbReference>
<dbReference type="PANTHER" id="PTHR10091:SF0">
    <property type="entry name" value="GALACTOSE MUTAROTASE"/>
    <property type="match status" value="1"/>
</dbReference>
<dbReference type="InterPro" id="IPR015443">
    <property type="entry name" value="Aldose_1-epimerase"/>
</dbReference>
<dbReference type="InterPro" id="IPR014718">
    <property type="entry name" value="GH-type_carb-bd"/>
</dbReference>
<keyword evidence="4" id="KW-0119">Carbohydrate metabolism</keyword>
<evidence type="ECO:0000256" key="1">
    <source>
        <dbReference type="ARBA" id="ARBA00005028"/>
    </source>
</evidence>
<evidence type="ECO:0000256" key="3">
    <source>
        <dbReference type="ARBA" id="ARBA00023235"/>
    </source>
</evidence>
<dbReference type="GO" id="GO:0005737">
    <property type="term" value="C:cytoplasm"/>
    <property type="evidence" value="ECO:0007669"/>
    <property type="project" value="TreeGrafter"/>
</dbReference>
<proteinExistence type="inferred from homology"/>
<feature type="binding site" evidence="5">
    <location>
        <position position="248"/>
    </location>
    <ligand>
        <name>beta-D-galactose</name>
        <dbReference type="ChEBI" id="CHEBI:27667"/>
    </ligand>
</feature>
<dbReference type="SUPFAM" id="SSF74650">
    <property type="entry name" value="Galactose mutarotase-like"/>
    <property type="match status" value="1"/>
</dbReference>
<dbReference type="UniPathway" id="UPA00242"/>
<evidence type="ECO:0000256" key="6">
    <source>
        <dbReference type="PIRSR" id="PIRSR005096-3"/>
    </source>
</evidence>
<dbReference type="GO" id="GO:0004034">
    <property type="term" value="F:aldose 1-epimerase activity"/>
    <property type="evidence" value="ECO:0007669"/>
    <property type="project" value="TreeGrafter"/>
</dbReference>
<reference evidence="7 8" key="1">
    <citation type="submission" date="2019-03" db="EMBL/GenBank/DDBJ databases">
        <title>Genome sequence of Lentibacillus salicampi ATCC BAA-719.</title>
        <authorList>
            <person name="Maclea K.S."/>
            <person name="Simoes Junior M."/>
        </authorList>
    </citation>
    <scope>NUCLEOTIDE SEQUENCE [LARGE SCALE GENOMIC DNA]</scope>
    <source>
        <strain evidence="7 8">ATCC BAA-719</strain>
    </source>
</reference>
<dbReference type="InterPro" id="IPR011013">
    <property type="entry name" value="Gal_mutarotase_sf_dom"/>
</dbReference>
<keyword evidence="3" id="KW-0413">Isomerase</keyword>
<comment type="similarity">
    <text evidence="2">Belongs to the aldose epimerase family.</text>
</comment>
<dbReference type="AlphaFoldDB" id="A0A4Y9AD88"/>
<dbReference type="Gene3D" id="2.70.98.10">
    <property type="match status" value="1"/>
</dbReference>
<dbReference type="EMBL" id="SRHY01000011">
    <property type="protein sequence ID" value="TFJ93077.1"/>
    <property type="molecule type" value="Genomic_DNA"/>
</dbReference>
<evidence type="ECO:0000256" key="5">
    <source>
        <dbReference type="PIRSR" id="PIRSR005096-2"/>
    </source>
</evidence>
<organism evidence="7 8">
    <name type="scientific">Lentibacillus salicampi</name>
    <dbReference type="NCBI Taxonomy" id="175306"/>
    <lineage>
        <taxon>Bacteria</taxon>
        <taxon>Bacillati</taxon>
        <taxon>Bacillota</taxon>
        <taxon>Bacilli</taxon>
        <taxon>Bacillales</taxon>
        <taxon>Bacillaceae</taxon>
        <taxon>Lentibacillus</taxon>
    </lineage>
</organism>
<dbReference type="Proteomes" id="UP000298484">
    <property type="component" value="Unassembled WGS sequence"/>
</dbReference>
<evidence type="ECO:0000313" key="8">
    <source>
        <dbReference type="Proteomes" id="UP000298484"/>
    </source>
</evidence>
<dbReference type="InterPro" id="IPR047215">
    <property type="entry name" value="Galactose_mutarotase-like"/>
</dbReference>
<accession>A0A4Y9AD88</accession>
<evidence type="ECO:0000256" key="4">
    <source>
        <dbReference type="ARBA" id="ARBA00023277"/>
    </source>
</evidence>
<dbReference type="OrthoDB" id="9779408at2"/>